<comment type="caution">
    <text evidence="1">The sequence shown here is derived from an EMBL/GenBank/DDBJ whole genome shotgun (WGS) entry which is preliminary data.</text>
</comment>
<dbReference type="Proteomes" id="UP000784919">
    <property type="component" value="Unassembled WGS sequence"/>
</dbReference>
<proteinExistence type="predicted"/>
<gene>
    <name evidence="1" type="ORF">E4U56_007799</name>
</gene>
<sequence>MVKEVDSFNELKAALTKHTTLTLLSPDRQLFVDFDTSGAGIGVPRDDHHSTVAMARQLDIVNTTSRHAVNKKLIRAMEFVSQFNVRSACSLVKLRDAGLGDLGAENVHVDPSLALGLPLWMIPARDFD</sequence>
<reference evidence="1" key="1">
    <citation type="journal article" date="2020" name="bioRxiv">
        <title>Whole genome comparisons of ergot fungi reveals the divergence and evolution of species within the genus Claviceps are the result of varying mechanisms driving genome evolution and host range expansion.</title>
        <authorList>
            <person name="Wyka S.A."/>
            <person name="Mondo S.J."/>
            <person name="Liu M."/>
            <person name="Dettman J."/>
            <person name="Nalam V."/>
            <person name="Broders K.D."/>
        </authorList>
    </citation>
    <scope>NUCLEOTIDE SEQUENCE</scope>
    <source>
        <strain evidence="1">CCC 1102</strain>
    </source>
</reference>
<name>A0A9P7N172_9HYPO</name>
<dbReference type="EMBL" id="SRPS01000008">
    <property type="protein sequence ID" value="KAG5977496.1"/>
    <property type="molecule type" value="Genomic_DNA"/>
</dbReference>
<protein>
    <submittedName>
        <fullName evidence="1">Uncharacterized protein</fullName>
    </submittedName>
</protein>
<evidence type="ECO:0000313" key="2">
    <source>
        <dbReference type="Proteomes" id="UP000784919"/>
    </source>
</evidence>
<organism evidence="1 2">
    <name type="scientific">Claviceps arundinis</name>
    <dbReference type="NCBI Taxonomy" id="1623583"/>
    <lineage>
        <taxon>Eukaryota</taxon>
        <taxon>Fungi</taxon>
        <taxon>Dikarya</taxon>
        <taxon>Ascomycota</taxon>
        <taxon>Pezizomycotina</taxon>
        <taxon>Sordariomycetes</taxon>
        <taxon>Hypocreomycetidae</taxon>
        <taxon>Hypocreales</taxon>
        <taxon>Clavicipitaceae</taxon>
        <taxon>Claviceps</taxon>
    </lineage>
</organism>
<evidence type="ECO:0000313" key="1">
    <source>
        <dbReference type="EMBL" id="KAG5977496.1"/>
    </source>
</evidence>
<dbReference type="AlphaFoldDB" id="A0A9P7N172"/>
<accession>A0A9P7N172</accession>